<reference evidence="2" key="1">
    <citation type="submission" date="2014-09" db="EMBL/GenBank/DDBJ databases">
        <authorList>
            <person name="Magalhaes I.L.F."/>
            <person name="Oliveira U."/>
            <person name="Santos F.R."/>
            <person name="Vidigal T.H.D.A."/>
            <person name="Brescovit A.D."/>
            <person name="Santos A.J."/>
        </authorList>
    </citation>
    <scope>NUCLEOTIDE SEQUENCE</scope>
    <source>
        <tissue evidence="2">Shoot tissue taken approximately 20 cm above the soil surface</tissue>
    </source>
</reference>
<dbReference type="EMBL" id="GBRH01253123">
    <property type="protein sequence ID" value="JAD44772.1"/>
    <property type="molecule type" value="Transcribed_RNA"/>
</dbReference>
<sequence>MTTGSKSHQGCSFPSPSLLTELEELGGTGPTPQANFSSSCRFLASTSKSSINFAMQKKPFSHLGHKSITLLYRDLISALCFCPV</sequence>
<reference evidence="2" key="2">
    <citation type="journal article" date="2015" name="Data Brief">
        <title>Shoot transcriptome of the giant reed, Arundo donax.</title>
        <authorList>
            <person name="Barrero R.A."/>
            <person name="Guerrero F.D."/>
            <person name="Moolhuijzen P."/>
            <person name="Goolsby J.A."/>
            <person name="Tidwell J."/>
            <person name="Bellgard S.E."/>
            <person name="Bellgard M.I."/>
        </authorList>
    </citation>
    <scope>NUCLEOTIDE SEQUENCE</scope>
    <source>
        <tissue evidence="2">Shoot tissue taken approximately 20 cm above the soil surface</tissue>
    </source>
</reference>
<evidence type="ECO:0000256" key="1">
    <source>
        <dbReference type="SAM" id="MobiDB-lite"/>
    </source>
</evidence>
<dbReference type="AlphaFoldDB" id="A0A0A9ACF6"/>
<organism evidence="2">
    <name type="scientific">Arundo donax</name>
    <name type="common">Giant reed</name>
    <name type="synonym">Donax arundinaceus</name>
    <dbReference type="NCBI Taxonomy" id="35708"/>
    <lineage>
        <taxon>Eukaryota</taxon>
        <taxon>Viridiplantae</taxon>
        <taxon>Streptophyta</taxon>
        <taxon>Embryophyta</taxon>
        <taxon>Tracheophyta</taxon>
        <taxon>Spermatophyta</taxon>
        <taxon>Magnoliopsida</taxon>
        <taxon>Liliopsida</taxon>
        <taxon>Poales</taxon>
        <taxon>Poaceae</taxon>
        <taxon>PACMAD clade</taxon>
        <taxon>Arundinoideae</taxon>
        <taxon>Arundineae</taxon>
        <taxon>Arundo</taxon>
    </lineage>
</organism>
<feature type="compositionally biased region" description="Polar residues" evidence="1">
    <location>
        <begin position="1"/>
        <end position="12"/>
    </location>
</feature>
<accession>A0A0A9ACF6</accession>
<feature type="region of interest" description="Disordered" evidence="1">
    <location>
        <begin position="1"/>
        <end position="34"/>
    </location>
</feature>
<evidence type="ECO:0000313" key="2">
    <source>
        <dbReference type="EMBL" id="JAD44772.1"/>
    </source>
</evidence>
<proteinExistence type="predicted"/>
<protein>
    <submittedName>
        <fullName evidence="2">ATR</fullName>
    </submittedName>
</protein>
<name>A0A0A9ACF6_ARUDO</name>